<sequence>MKKLNRFFGILLCLVFAVSCVDEKGSSGEVEIPDMPSNRPSYSAENAEWYPGGKNGTVFNANSMAYQQAMPFIDANAELYRAFMRGEHIFEKSFVSTDGQGYSGLGPVYIRKSCIACHPSYGGRSKRVEKLDSNDSRNGYLLMIYDPESPTLALASKFFTGMTQTQAVAPFKAPIDEKGIHLQWLPYTDEHGNEYADGTKYELIYPKVTVDQDAILFDAKDFDMSKHAASIEATIGIYGVGLLDAISDEDLRAEHAQQQTRGYCPGVIGADIDLTLRTPDYPGKHPGRFTYLCTRATIDDGPGSNAIWNITNVVTDLPERAGRSELYITTEYARVMSLDPDVQSIYPGLTSQQIQDSLLSKKQKPEMSREDYNDFMVWHRAVAVPAARNLDNKQVKRGKQLFAEAGCAACHRPSWKTRTDYKPQPELSNQTIYPYTDLLRHNLGMKEPGRVELCRTTPLWGRGLMPVVSGHSDHLHDLRARNYEEAILWHGGEAKQAKEKFRNMPKEDRDALVKFLEAI</sequence>
<dbReference type="EMBL" id="SNRX01000006">
    <property type="protein sequence ID" value="KAA6302615.1"/>
    <property type="molecule type" value="Genomic_DNA"/>
</dbReference>
<name>A0A5M8P2C1_9BACT</name>
<evidence type="ECO:0000256" key="1">
    <source>
        <dbReference type="ARBA" id="ARBA00022617"/>
    </source>
</evidence>
<keyword evidence="3 4" id="KW-0408">Iron</keyword>
<protein>
    <recommendedName>
        <fullName evidence="6">Cytochrome c domain-containing protein</fullName>
    </recommendedName>
</protein>
<comment type="caution">
    <text evidence="7">The sequence shown here is derived from an EMBL/GenBank/DDBJ whole genome shotgun (WGS) entry which is preliminary data.</text>
</comment>
<organism evidence="7 8">
    <name type="scientific">Candidatus Ordinivivax streblomastigis</name>
    <dbReference type="NCBI Taxonomy" id="2540710"/>
    <lineage>
        <taxon>Bacteria</taxon>
        <taxon>Pseudomonadati</taxon>
        <taxon>Bacteroidota</taxon>
        <taxon>Bacteroidia</taxon>
        <taxon>Bacteroidales</taxon>
        <taxon>Candidatus Ordinivivax</taxon>
    </lineage>
</organism>
<keyword evidence="2 4" id="KW-0479">Metal-binding</keyword>
<keyword evidence="5" id="KW-0732">Signal</keyword>
<dbReference type="PROSITE" id="PS51257">
    <property type="entry name" value="PROKAR_LIPOPROTEIN"/>
    <property type="match status" value="1"/>
</dbReference>
<evidence type="ECO:0000256" key="5">
    <source>
        <dbReference type="SAM" id="SignalP"/>
    </source>
</evidence>
<dbReference type="InterPro" id="IPR009056">
    <property type="entry name" value="Cyt_c-like_dom"/>
</dbReference>
<keyword evidence="1 4" id="KW-0349">Heme</keyword>
<reference evidence="7 8" key="1">
    <citation type="submission" date="2019-03" db="EMBL/GenBank/DDBJ databases">
        <title>Single cell metagenomics reveals metabolic interactions within the superorganism composed of flagellate Streblomastix strix and complex community of Bacteroidetes bacteria on its surface.</title>
        <authorList>
            <person name="Treitli S.C."/>
            <person name="Kolisko M."/>
            <person name="Husnik F."/>
            <person name="Keeling P."/>
            <person name="Hampl V."/>
        </authorList>
    </citation>
    <scope>NUCLEOTIDE SEQUENCE [LARGE SCALE GENOMIC DNA]</scope>
    <source>
        <strain evidence="7">St1</strain>
    </source>
</reference>
<dbReference type="GO" id="GO:0009055">
    <property type="term" value="F:electron transfer activity"/>
    <property type="evidence" value="ECO:0007669"/>
    <property type="project" value="InterPro"/>
</dbReference>
<dbReference type="SUPFAM" id="SSF46626">
    <property type="entry name" value="Cytochrome c"/>
    <property type="match status" value="1"/>
</dbReference>
<dbReference type="InterPro" id="IPR051395">
    <property type="entry name" value="Cytochrome_c_Peroxidase/MauG"/>
</dbReference>
<evidence type="ECO:0000259" key="6">
    <source>
        <dbReference type="PROSITE" id="PS51007"/>
    </source>
</evidence>
<accession>A0A5M8P2C1</accession>
<evidence type="ECO:0000256" key="2">
    <source>
        <dbReference type="ARBA" id="ARBA00022723"/>
    </source>
</evidence>
<dbReference type="PROSITE" id="PS51007">
    <property type="entry name" value="CYTC"/>
    <property type="match status" value="1"/>
</dbReference>
<feature type="domain" description="Cytochrome c" evidence="6">
    <location>
        <begin position="393"/>
        <end position="519"/>
    </location>
</feature>
<evidence type="ECO:0000313" key="8">
    <source>
        <dbReference type="Proteomes" id="UP000324575"/>
    </source>
</evidence>
<dbReference type="InterPro" id="IPR036909">
    <property type="entry name" value="Cyt_c-like_dom_sf"/>
</dbReference>
<dbReference type="PANTHER" id="PTHR30600:SF4">
    <property type="entry name" value="CYTOCHROME C DOMAIN-CONTAINING PROTEIN"/>
    <property type="match status" value="1"/>
</dbReference>
<gene>
    <name evidence="7" type="ORF">EZS26_001122</name>
</gene>
<dbReference type="GO" id="GO:0004130">
    <property type="term" value="F:cytochrome-c peroxidase activity"/>
    <property type="evidence" value="ECO:0007669"/>
    <property type="project" value="TreeGrafter"/>
</dbReference>
<dbReference type="InterPro" id="IPR010538">
    <property type="entry name" value="DHOR"/>
</dbReference>
<dbReference type="Gene3D" id="1.10.760.10">
    <property type="entry name" value="Cytochrome c-like domain"/>
    <property type="match status" value="1"/>
</dbReference>
<feature type="chain" id="PRO_5024297109" description="Cytochrome c domain-containing protein" evidence="5">
    <location>
        <begin position="22"/>
        <end position="519"/>
    </location>
</feature>
<proteinExistence type="predicted"/>
<evidence type="ECO:0000256" key="3">
    <source>
        <dbReference type="ARBA" id="ARBA00023004"/>
    </source>
</evidence>
<dbReference type="GO" id="GO:0046872">
    <property type="term" value="F:metal ion binding"/>
    <property type="evidence" value="ECO:0007669"/>
    <property type="project" value="UniProtKB-KW"/>
</dbReference>
<dbReference type="Proteomes" id="UP000324575">
    <property type="component" value="Unassembled WGS sequence"/>
</dbReference>
<evidence type="ECO:0000313" key="7">
    <source>
        <dbReference type="EMBL" id="KAA6302615.1"/>
    </source>
</evidence>
<dbReference type="AlphaFoldDB" id="A0A5M8P2C1"/>
<dbReference type="Pfam" id="PF06537">
    <property type="entry name" value="DHOR"/>
    <property type="match status" value="1"/>
</dbReference>
<evidence type="ECO:0000256" key="4">
    <source>
        <dbReference type="PROSITE-ProRule" id="PRU00433"/>
    </source>
</evidence>
<dbReference type="PANTHER" id="PTHR30600">
    <property type="entry name" value="CYTOCHROME C PEROXIDASE-RELATED"/>
    <property type="match status" value="1"/>
</dbReference>
<dbReference type="GO" id="GO:0020037">
    <property type="term" value="F:heme binding"/>
    <property type="evidence" value="ECO:0007669"/>
    <property type="project" value="InterPro"/>
</dbReference>
<feature type="signal peptide" evidence="5">
    <location>
        <begin position="1"/>
        <end position="21"/>
    </location>
</feature>